<evidence type="ECO:0000313" key="3">
    <source>
        <dbReference type="EMBL" id="ARN56702.1"/>
    </source>
</evidence>
<evidence type="ECO:0000256" key="1">
    <source>
        <dbReference type="SAM" id="SignalP"/>
    </source>
</evidence>
<keyword evidence="3" id="KW-0418">Kinase</keyword>
<keyword evidence="4" id="KW-1185">Reference proteome</keyword>
<dbReference type="CDD" id="cd06577">
    <property type="entry name" value="PASTA_pknB"/>
    <property type="match status" value="1"/>
</dbReference>
<dbReference type="PROSITE" id="PS51178">
    <property type="entry name" value="PASTA"/>
    <property type="match status" value="1"/>
</dbReference>
<dbReference type="InterPro" id="IPR005543">
    <property type="entry name" value="PASTA_dom"/>
</dbReference>
<dbReference type="InterPro" id="IPR016187">
    <property type="entry name" value="CTDL_fold"/>
</dbReference>
<dbReference type="EC" id="2.7.11.1" evidence="3"/>
<dbReference type="SMART" id="SM00740">
    <property type="entry name" value="PASTA"/>
    <property type="match status" value="1"/>
</dbReference>
<dbReference type="GO" id="GO:0004674">
    <property type="term" value="F:protein serine/threonine kinase activity"/>
    <property type="evidence" value="ECO:0007669"/>
    <property type="project" value="UniProtKB-EC"/>
</dbReference>
<dbReference type="Pfam" id="PF03793">
    <property type="entry name" value="PASTA"/>
    <property type="match status" value="1"/>
</dbReference>
<reference evidence="4" key="1">
    <citation type="submission" date="2017-04" db="EMBL/GenBank/DDBJ databases">
        <title>Comparative genomics and description of representatives of a novel lineage of planctomycetes thriving in anoxic sediments.</title>
        <authorList>
            <person name="Spring S."/>
            <person name="Bunk B."/>
            <person name="Sproer C."/>
        </authorList>
    </citation>
    <scope>NUCLEOTIDE SEQUENCE [LARGE SCALE GENOMIC DNA]</scope>
    <source>
        <strain evidence="4">ST-PulAB-D4</strain>
    </source>
</reference>
<evidence type="ECO:0000259" key="2">
    <source>
        <dbReference type="PROSITE" id="PS51178"/>
    </source>
</evidence>
<dbReference type="KEGG" id="pbp:STSP1_01091"/>
<accession>A0A1W6LLS4</accession>
<gene>
    <name evidence="3" type="primary">pkn1_3</name>
    <name evidence="3" type="ORF">STSP1_01091</name>
</gene>
<dbReference type="RefSeq" id="WP_085755390.1">
    <property type="nucleotide sequence ID" value="NZ_CP021023.1"/>
</dbReference>
<keyword evidence="1" id="KW-0732">Signal</keyword>
<keyword evidence="3" id="KW-0808">Transferase</keyword>
<dbReference type="PANTHER" id="PTHR23150">
    <property type="entry name" value="SULFATASE MODIFYING FACTOR 1, 2"/>
    <property type="match status" value="1"/>
</dbReference>
<dbReference type="STRING" id="1941349.STSP1_01091"/>
<dbReference type="GO" id="GO:0120147">
    <property type="term" value="F:formylglycine-generating oxidase activity"/>
    <property type="evidence" value="ECO:0007669"/>
    <property type="project" value="TreeGrafter"/>
</dbReference>
<dbReference type="Gene3D" id="3.30.10.20">
    <property type="match status" value="1"/>
</dbReference>
<dbReference type="SUPFAM" id="SSF56436">
    <property type="entry name" value="C-type lectin-like"/>
    <property type="match status" value="1"/>
</dbReference>
<protein>
    <submittedName>
        <fullName evidence="3">Serine/threonine-protein kinase pkn1</fullName>
        <ecNumber evidence="3">2.7.11.1</ecNumber>
    </submittedName>
</protein>
<dbReference type="PANTHER" id="PTHR23150:SF19">
    <property type="entry name" value="FORMYLGLYCINE-GENERATING ENZYME"/>
    <property type="match status" value="1"/>
</dbReference>
<dbReference type="Proteomes" id="UP000193334">
    <property type="component" value="Chromosome"/>
</dbReference>
<dbReference type="InterPro" id="IPR005532">
    <property type="entry name" value="SUMF_dom"/>
</dbReference>
<proteinExistence type="predicted"/>
<dbReference type="EMBL" id="CP021023">
    <property type="protein sequence ID" value="ARN56702.1"/>
    <property type="molecule type" value="Genomic_DNA"/>
</dbReference>
<organism evidence="3 4">
    <name type="scientific">Sedimentisphaera salicampi</name>
    <dbReference type="NCBI Taxonomy" id="1941349"/>
    <lineage>
        <taxon>Bacteria</taxon>
        <taxon>Pseudomonadati</taxon>
        <taxon>Planctomycetota</taxon>
        <taxon>Phycisphaerae</taxon>
        <taxon>Sedimentisphaerales</taxon>
        <taxon>Sedimentisphaeraceae</taxon>
        <taxon>Sedimentisphaera</taxon>
    </lineage>
</organism>
<feature type="domain" description="PASTA" evidence="2">
    <location>
        <begin position="50"/>
        <end position="117"/>
    </location>
</feature>
<feature type="chain" id="PRO_5012777588" evidence="1">
    <location>
        <begin position="25"/>
        <end position="351"/>
    </location>
</feature>
<dbReference type="Pfam" id="PF03781">
    <property type="entry name" value="FGE-sulfatase"/>
    <property type="match status" value="1"/>
</dbReference>
<dbReference type="AlphaFoldDB" id="A0A1W6LLS4"/>
<dbReference type="InterPro" id="IPR042095">
    <property type="entry name" value="SUMF_sf"/>
</dbReference>
<evidence type="ECO:0000313" key="4">
    <source>
        <dbReference type="Proteomes" id="UP000193334"/>
    </source>
</evidence>
<feature type="signal peptide" evidence="1">
    <location>
        <begin position="1"/>
        <end position="24"/>
    </location>
</feature>
<dbReference type="InterPro" id="IPR051043">
    <property type="entry name" value="Sulfatase_Mod_Factor_Kinase"/>
</dbReference>
<name>A0A1W6LLS4_9BACT</name>
<sequence length="351" mass="38876" precursor="true">MQLTKKIPLFIMLLLLSVSSFSQWDSKYDLDGNEIVDLSDFSQLALHWLETPYLEMPAVFGLDKNEAENVILNAGLRIGSLSEQHSLSFPDGTVISQYPLAGRTVSSGEAVALTVSTRDQNRVSGMSWVYISDPNFTGYMSKYETTNQQYCDFLNDAYIAGKVEIIEEQVFAAGGNYSGKIYYDMSDSNAQIDFSSGYFYVQTRNGFNMADHPVTKVSWYGAKAFCNFYGFSLPTLGQWEGTADYDGTFDFGCGEIIDHSRANYARKNPLGLSHYPYTTPAGHYPAHGYGLCDMAGNAWEWTLTSCADDKRIAAGGGWFSYDGKSCSAANTYCDSPENTISDTGFRAVKQQ</sequence>
<dbReference type="Gene3D" id="3.90.1580.10">
    <property type="entry name" value="paralog of FGE (formylglycine-generating enzyme)"/>
    <property type="match status" value="1"/>
</dbReference>
<dbReference type="OrthoDB" id="9812426at2"/>